<organism evidence="1 2">
    <name type="scientific">Eisenbergiella porci</name>
    <dbReference type="NCBI Taxonomy" id="2652274"/>
    <lineage>
        <taxon>Bacteria</taxon>
        <taxon>Bacillati</taxon>
        <taxon>Bacillota</taxon>
        <taxon>Clostridia</taxon>
        <taxon>Lachnospirales</taxon>
        <taxon>Lachnospiraceae</taxon>
        <taxon>Eisenbergiella</taxon>
    </lineage>
</organism>
<dbReference type="Proteomes" id="UP000436047">
    <property type="component" value="Unassembled WGS sequence"/>
</dbReference>
<name>A0A6N7VY22_9FIRM</name>
<sequence>MMERQDKVVLTLDSYEHGIMIRALNELRNDMLEEQRDPGGQCKNCPYFYCRLRAGHWHLSFIQAQLPQGRGTRFRRMGRSASREQEIPG</sequence>
<reference evidence="1 2" key="1">
    <citation type="submission" date="2019-08" db="EMBL/GenBank/DDBJ databases">
        <title>In-depth cultivation of the pig gut microbiome towards novel bacterial diversity and tailored functional studies.</title>
        <authorList>
            <person name="Wylensek D."/>
            <person name="Hitch T.C.A."/>
            <person name="Clavel T."/>
        </authorList>
    </citation>
    <scope>NUCLEOTIDE SEQUENCE [LARGE SCALE GENOMIC DNA]</scope>
    <source>
        <strain evidence="1 2">WCA-389-WT-23B</strain>
    </source>
</reference>
<protein>
    <submittedName>
        <fullName evidence="1">Uncharacterized protein</fullName>
    </submittedName>
</protein>
<proteinExistence type="predicted"/>
<comment type="caution">
    <text evidence="1">The sequence shown here is derived from an EMBL/GenBank/DDBJ whole genome shotgun (WGS) entry which is preliminary data.</text>
</comment>
<evidence type="ECO:0000313" key="2">
    <source>
        <dbReference type="Proteomes" id="UP000436047"/>
    </source>
</evidence>
<dbReference type="EMBL" id="VUMI01000007">
    <property type="protein sequence ID" value="MSS87926.1"/>
    <property type="molecule type" value="Genomic_DNA"/>
</dbReference>
<gene>
    <name evidence="1" type="ORF">FYJ45_06195</name>
</gene>
<dbReference type="AlphaFoldDB" id="A0A6N7VY22"/>
<keyword evidence="2" id="KW-1185">Reference proteome</keyword>
<accession>A0A6N7VY22</accession>
<evidence type="ECO:0000313" key="1">
    <source>
        <dbReference type="EMBL" id="MSS87926.1"/>
    </source>
</evidence>